<keyword evidence="2" id="KW-1133">Transmembrane helix</keyword>
<feature type="compositionally biased region" description="Basic and acidic residues" evidence="1">
    <location>
        <begin position="482"/>
        <end position="491"/>
    </location>
</feature>
<evidence type="ECO:0000256" key="1">
    <source>
        <dbReference type="SAM" id="MobiDB-lite"/>
    </source>
</evidence>
<evidence type="ECO:0000313" key="4">
    <source>
        <dbReference type="EMBL" id="KDR10068.1"/>
    </source>
</evidence>
<feature type="compositionally biased region" description="Low complexity" evidence="1">
    <location>
        <begin position="316"/>
        <end position="326"/>
    </location>
</feature>
<dbReference type="EMBL" id="KK853186">
    <property type="protein sequence ID" value="KDR10068.1"/>
    <property type="molecule type" value="Genomic_DNA"/>
</dbReference>
<feature type="signal peptide" evidence="3">
    <location>
        <begin position="1"/>
        <end position="23"/>
    </location>
</feature>
<feature type="compositionally biased region" description="Low complexity" evidence="1">
    <location>
        <begin position="679"/>
        <end position="688"/>
    </location>
</feature>
<gene>
    <name evidence="4" type="ORF">L798_15305</name>
</gene>
<feature type="transmembrane region" description="Helical" evidence="2">
    <location>
        <begin position="125"/>
        <end position="144"/>
    </location>
</feature>
<feature type="transmembrane region" description="Helical" evidence="2">
    <location>
        <begin position="63"/>
        <end position="81"/>
    </location>
</feature>
<feature type="region of interest" description="Disordered" evidence="1">
    <location>
        <begin position="188"/>
        <end position="424"/>
    </location>
</feature>
<feature type="compositionally biased region" description="Polar residues" evidence="1">
    <location>
        <begin position="537"/>
        <end position="550"/>
    </location>
</feature>
<keyword evidence="2" id="KW-0472">Membrane</keyword>
<feature type="region of interest" description="Disordered" evidence="1">
    <location>
        <begin position="437"/>
        <end position="703"/>
    </location>
</feature>
<dbReference type="AlphaFoldDB" id="A0A067QNS6"/>
<dbReference type="InParanoid" id="A0A067QNS6"/>
<reference evidence="4 5" key="1">
    <citation type="journal article" date="2014" name="Nat. Commun.">
        <title>Molecular traces of alternative social organization in a termite genome.</title>
        <authorList>
            <person name="Terrapon N."/>
            <person name="Li C."/>
            <person name="Robertson H.M."/>
            <person name="Ji L."/>
            <person name="Meng X."/>
            <person name="Booth W."/>
            <person name="Chen Z."/>
            <person name="Childers C.P."/>
            <person name="Glastad K.M."/>
            <person name="Gokhale K."/>
            <person name="Gowin J."/>
            <person name="Gronenberg W."/>
            <person name="Hermansen R.A."/>
            <person name="Hu H."/>
            <person name="Hunt B.G."/>
            <person name="Huylmans A.K."/>
            <person name="Khalil S.M."/>
            <person name="Mitchell R.D."/>
            <person name="Munoz-Torres M.C."/>
            <person name="Mustard J.A."/>
            <person name="Pan H."/>
            <person name="Reese J.T."/>
            <person name="Scharf M.E."/>
            <person name="Sun F."/>
            <person name="Vogel H."/>
            <person name="Xiao J."/>
            <person name="Yang W."/>
            <person name="Yang Z."/>
            <person name="Yang Z."/>
            <person name="Zhou J."/>
            <person name="Zhu J."/>
            <person name="Brent C.S."/>
            <person name="Elsik C.G."/>
            <person name="Goodisman M.A."/>
            <person name="Liberles D.A."/>
            <person name="Roe R.M."/>
            <person name="Vargo E.L."/>
            <person name="Vilcinskas A."/>
            <person name="Wang J."/>
            <person name="Bornberg-Bauer E."/>
            <person name="Korb J."/>
            <person name="Zhang G."/>
            <person name="Liebig J."/>
        </authorList>
    </citation>
    <scope>NUCLEOTIDE SEQUENCE [LARGE SCALE GENOMIC DNA]</scope>
    <source>
        <tissue evidence="4">Whole organism</tissue>
    </source>
</reference>
<proteinExistence type="predicted"/>
<evidence type="ECO:0000256" key="2">
    <source>
        <dbReference type="SAM" id="Phobius"/>
    </source>
</evidence>
<feature type="compositionally biased region" description="Basic and acidic residues" evidence="1">
    <location>
        <begin position="437"/>
        <end position="464"/>
    </location>
</feature>
<name>A0A067QNS6_ZOONE</name>
<feature type="compositionally biased region" description="Basic and acidic residues" evidence="1">
    <location>
        <begin position="501"/>
        <end position="519"/>
    </location>
</feature>
<feature type="compositionally biased region" description="Polar residues" evidence="1">
    <location>
        <begin position="558"/>
        <end position="583"/>
    </location>
</feature>
<feature type="compositionally biased region" description="Polar residues" evidence="1">
    <location>
        <begin position="593"/>
        <end position="612"/>
    </location>
</feature>
<feature type="compositionally biased region" description="Basic residues" evidence="1">
    <location>
        <begin position="689"/>
        <end position="703"/>
    </location>
</feature>
<feature type="transmembrane region" description="Helical" evidence="2">
    <location>
        <begin position="93"/>
        <end position="113"/>
    </location>
</feature>
<keyword evidence="3" id="KW-0732">Signal</keyword>
<dbReference type="OrthoDB" id="8180835at2759"/>
<sequence length="703" mass="78996">MVCDKIVAVKVLELLLCCTCVIYKRVTDDEAFRTFYLLKKLSREWPLLNNVTWEQNGDFFTDIVFGSYIIITLGLLIGYLCGELRNGRKMEKFFLGMGALLFIIVGSLVYASLDSVPPDLVDNAAVLGTLALFTGLLFLLDIGLSRPKPPPIKQLYKATQTDIASNSVDLLDKVHRVPNGNKVIGELRSSLKTRRRADDDDSRYPPHRDSTPDLMMQGHSLRSRGITEEQMTPEGYRRNGHFSPDQRLDHGRQLHDSSVRQDLRFPSDLQLRHQPESHRSVDRISSDKDQERRDIPTRDQRPSDSRHGLDHRTSEQENSNSSSGEQRYLEQGEISQRPESITPEQKHRTRPREMYRESDSDLDDPTHIPTVSFLLTERGEPVEVRPGGSKRSLRIKPQQTGKGSIKDTKLLPMMPVASTSEDIMGMQRKRSIILAEDEPKQKHFGHEETRSPAAVPDEREKEKSAFGTVTAGKTKASSSRSLDIEAVRFEDVSQSPSPDIGHWRYDSRDANIVRPERELPSSPSDPGFVRYTAHNWPDSSPRTPSHSPADSVTPGGSRVQNWPDSQPRTPSQSPQTWSGSAVSFHQGPESHSRTPSQSAQELSESVSRSPLSHQAHWPQSRPSSDEGDYAAALPPPPPSEPPASHHQQVSSTRRSRSANQRHDEEEEDNIDEDIPSGGSLTTQLLQKWLKQRKSKAGKTKSNP</sequence>
<feature type="compositionally biased region" description="Polar residues" evidence="1">
    <location>
        <begin position="333"/>
        <end position="343"/>
    </location>
</feature>
<keyword evidence="2" id="KW-0812">Transmembrane</keyword>
<feature type="compositionally biased region" description="Acidic residues" evidence="1">
    <location>
        <begin position="664"/>
        <end position="674"/>
    </location>
</feature>
<feature type="chain" id="PRO_5001648143" evidence="3">
    <location>
        <begin position="24"/>
        <end position="703"/>
    </location>
</feature>
<evidence type="ECO:0000313" key="5">
    <source>
        <dbReference type="Proteomes" id="UP000027135"/>
    </source>
</evidence>
<dbReference type="eggNOG" id="ENOG502S28Z">
    <property type="taxonomic scope" value="Eukaryota"/>
</dbReference>
<protein>
    <submittedName>
        <fullName evidence="4">Uncharacterized protein</fullName>
    </submittedName>
</protein>
<feature type="compositionally biased region" description="Basic and acidic residues" evidence="1">
    <location>
        <begin position="244"/>
        <end position="315"/>
    </location>
</feature>
<accession>A0A067QNS6</accession>
<organism evidence="4 5">
    <name type="scientific">Zootermopsis nevadensis</name>
    <name type="common">Dampwood termite</name>
    <dbReference type="NCBI Taxonomy" id="136037"/>
    <lineage>
        <taxon>Eukaryota</taxon>
        <taxon>Metazoa</taxon>
        <taxon>Ecdysozoa</taxon>
        <taxon>Arthropoda</taxon>
        <taxon>Hexapoda</taxon>
        <taxon>Insecta</taxon>
        <taxon>Pterygota</taxon>
        <taxon>Neoptera</taxon>
        <taxon>Polyneoptera</taxon>
        <taxon>Dictyoptera</taxon>
        <taxon>Blattodea</taxon>
        <taxon>Blattoidea</taxon>
        <taxon>Termitoidae</taxon>
        <taxon>Termopsidae</taxon>
        <taxon>Zootermopsis</taxon>
    </lineage>
</organism>
<dbReference type="Proteomes" id="UP000027135">
    <property type="component" value="Unassembled WGS sequence"/>
</dbReference>
<evidence type="ECO:0000256" key="3">
    <source>
        <dbReference type="SAM" id="SignalP"/>
    </source>
</evidence>
<keyword evidence="5" id="KW-1185">Reference proteome</keyword>
<feature type="compositionally biased region" description="Basic and acidic residues" evidence="1">
    <location>
        <begin position="196"/>
        <end position="211"/>
    </location>
</feature>